<protein>
    <submittedName>
        <fullName evidence="3">ATP-binding protein</fullName>
    </submittedName>
</protein>
<dbReference type="CDD" id="cd16936">
    <property type="entry name" value="HATPase_RsbW-like"/>
    <property type="match status" value="1"/>
</dbReference>
<dbReference type="Pfam" id="PF13581">
    <property type="entry name" value="HATPase_c_2"/>
    <property type="match status" value="1"/>
</dbReference>
<evidence type="ECO:0000313" key="3">
    <source>
        <dbReference type="EMBL" id="MBO3085083.1"/>
    </source>
</evidence>
<feature type="domain" description="Histidine kinase/HSP90-like ATPase" evidence="2">
    <location>
        <begin position="77"/>
        <end position="182"/>
    </location>
</feature>
<accession>A0ABS3SH64</accession>
<dbReference type="InterPro" id="IPR036890">
    <property type="entry name" value="HATPase_C_sf"/>
</dbReference>
<keyword evidence="3" id="KW-0547">Nucleotide-binding</keyword>
<dbReference type="Proteomes" id="UP000678317">
    <property type="component" value="Unassembled WGS sequence"/>
</dbReference>
<keyword evidence="3" id="KW-0067">ATP-binding</keyword>
<name>A0ABS3SH64_9CELL</name>
<gene>
    <name evidence="3" type="ORF">J4035_10570</name>
</gene>
<dbReference type="InterPro" id="IPR003594">
    <property type="entry name" value="HATPase_dom"/>
</dbReference>
<keyword evidence="1" id="KW-0808">Transferase</keyword>
<dbReference type="EMBL" id="JAGFBM010000005">
    <property type="protein sequence ID" value="MBO3085083.1"/>
    <property type="molecule type" value="Genomic_DNA"/>
</dbReference>
<dbReference type="InterPro" id="IPR050267">
    <property type="entry name" value="Anti-sigma-factor_SerPK"/>
</dbReference>
<evidence type="ECO:0000259" key="2">
    <source>
        <dbReference type="Pfam" id="PF13581"/>
    </source>
</evidence>
<proteinExistence type="predicted"/>
<dbReference type="PANTHER" id="PTHR35526:SF3">
    <property type="entry name" value="ANTI-SIGMA-F FACTOR RSBW"/>
    <property type="match status" value="1"/>
</dbReference>
<dbReference type="PANTHER" id="PTHR35526">
    <property type="entry name" value="ANTI-SIGMA-F FACTOR RSBW-RELATED"/>
    <property type="match status" value="1"/>
</dbReference>
<sequence>MPIDTRDLRGSDPVGASCRRVVHPDAWRSPGREGAVSGRLGRVGDVRDLRSAASVRRRDARAVDRELVVEAGRTAPRAARHWVMRTIAEAGIGGASNQVIELLTGELVSNAVVHGPEAAQIRIQLHIDGQDVRVGVRDTGGGTPTVGHPEPTAPSGRGLALVEALSSDWGTQLHDDGKTVWFEVRGDE</sequence>
<organism evidence="3 4">
    <name type="scientific">Cellulomonas fengjieae</name>
    <dbReference type="NCBI Taxonomy" id="2819978"/>
    <lineage>
        <taxon>Bacteria</taxon>
        <taxon>Bacillati</taxon>
        <taxon>Actinomycetota</taxon>
        <taxon>Actinomycetes</taxon>
        <taxon>Micrococcales</taxon>
        <taxon>Cellulomonadaceae</taxon>
        <taxon>Cellulomonas</taxon>
    </lineage>
</organism>
<dbReference type="GO" id="GO:0005524">
    <property type="term" value="F:ATP binding"/>
    <property type="evidence" value="ECO:0007669"/>
    <property type="project" value="UniProtKB-KW"/>
</dbReference>
<dbReference type="SUPFAM" id="SSF55874">
    <property type="entry name" value="ATPase domain of HSP90 chaperone/DNA topoisomerase II/histidine kinase"/>
    <property type="match status" value="1"/>
</dbReference>
<evidence type="ECO:0000256" key="1">
    <source>
        <dbReference type="ARBA" id="ARBA00022527"/>
    </source>
</evidence>
<keyword evidence="1" id="KW-0723">Serine/threonine-protein kinase</keyword>
<evidence type="ECO:0000313" key="4">
    <source>
        <dbReference type="Proteomes" id="UP000678317"/>
    </source>
</evidence>
<comment type="caution">
    <text evidence="3">The sequence shown here is derived from an EMBL/GenBank/DDBJ whole genome shotgun (WGS) entry which is preliminary data.</text>
</comment>
<reference evidence="3 4" key="1">
    <citation type="submission" date="2021-03" db="EMBL/GenBank/DDBJ databases">
        <title>novel species in genus Cellulomonas.</title>
        <authorList>
            <person name="Zhang G."/>
        </authorList>
    </citation>
    <scope>NUCLEOTIDE SEQUENCE [LARGE SCALE GENOMIC DNA]</scope>
    <source>
        <strain evidence="4">zg-ZUI188</strain>
    </source>
</reference>
<keyword evidence="4" id="KW-1185">Reference proteome</keyword>
<keyword evidence="1" id="KW-0418">Kinase</keyword>
<dbReference type="Gene3D" id="3.30.565.10">
    <property type="entry name" value="Histidine kinase-like ATPase, C-terminal domain"/>
    <property type="match status" value="1"/>
</dbReference>